<dbReference type="PROSITE" id="PS51915">
    <property type="entry name" value="ZAD"/>
    <property type="match status" value="1"/>
</dbReference>
<feature type="domain" description="ZAD" evidence="11">
    <location>
        <begin position="10"/>
        <end position="84"/>
    </location>
</feature>
<dbReference type="Gene3D" id="3.40.1800.20">
    <property type="match status" value="1"/>
</dbReference>
<dbReference type="AlphaFoldDB" id="A0A8W7Q1S6"/>
<dbReference type="InterPro" id="IPR036236">
    <property type="entry name" value="Znf_C2H2_sf"/>
</dbReference>
<dbReference type="PROSITE" id="PS00028">
    <property type="entry name" value="ZINC_FINGER_C2H2_1"/>
    <property type="match status" value="4"/>
</dbReference>
<feature type="domain" description="C2H2-type" evidence="10">
    <location>
        <begin position="293"/>
        <end position="321"/>
    </location>
</feature>
<feature type="binding site" evidence="8">
    <location>
        <position position="15"/>
    </location>
    <ligand>
        <name>Zn(2+)</name>
        <dbReference type="ChEBI" id="CHEBI:29105"/>
    </ligand>
</feature>
<dbReference type="GO" id="GO:0000978">
    <property type="term" value="F:RNA polymerase II cis-regulatory region sequence-specific DNA binding"/>
    <property type="evidence" value="ECO:0007669"/>
    <property type="project" value="TreeGrafter"/>
</dbReference>
<dbReference type="PANTHER" id="PTHR24388:SF53">
    <property type="entry name" value="CHORION TRANSCRIPTION FACTOR CF2-RELATED"/>
    <property type="match status" value="1"/>
</dbReference>
<dbReference type="GO" id="GO:0008270">
    <property type="term" value="F:zinc ion binding"/>
    <property type="evidence" value="ECO:0007669"/>
    <property type="project" value="UniProtKB-UniRule"/>
</dbReference>
<evidence type="ECO:0000256" key="2">
    <source>
        <dbReference type="ARBA" id="ARBA00022737"/>
    </source>
</evidence>
<evidence type="ECO:0000313" key="12">
    <source>
        <dbReference type="EnsemblMetazoa" id="ACOM041558-PA.1"/>
    </source>
</evidence>
<evidence type="ECO:0000256" key="4">
    <source>
        <dbReference type="ARBA" id="ARBA00022833"/>
    </source>
</evidence>
<feature type="domain" description="C2H2-type" evidence="10">
    <location>
        <begin position="266"/>
        <end position="290"/>
    </location>
</feature>
<evidence type="ECO:0000259" key="11">
    <source>
        <dbReference type="PROSITE" id="PS51915"/>
    </source>
</evidence>
<feature type="domain" description="C2H2-type" evidence="10">
    <location>
        <begin position="209"/>
        <end position="232"/>
    </location>
</feature>
<reference evidence="12" key="1">
    <citation type="submission" date="2022-08" db="UniProtKB">
        <authorList>
            <consortium name="EnsemblMetazoa"/>
        </authorList>
    </citation>
    <scope>IDENTIFICATION</scope>
</reference>
<dbReference type="Pfam" id="PF07776">
    <property type="entry name" value="zf-AD"/>
    <property type="match status" value="1"/>
</dbReference>
<keyword evidence="4 8" id="KW-0862">Zinc</keyword>
<evidence type="ECO:0000256" key="5">
    <source>
        <dbReference type="ARBA" id="ARBA00023242"/>
    </source>
</evidence>
<organism evidence="12">
    <name type="scientific">Anopheles coluzzii</name>
    <name type="common">African malaria mosquito</name>
    <dbReference type="NCBI Taxonomy" id="1518534"/>
    <lineage>
        <taxon>Eukaryota</taxon>
        <taxon>Metazoa</taxon>
        <taxon>Ecdysozoa</taxon>
        <taxon>Arthropoda</taxon>
        <taxon>Hexapoda</taxon>
        <taxon>Insecta</taxon>
        <taxon>Pterygota</taxon>
        <taxon>Neoptera</taxon>
        <taxon>Endopterygota</taxon>
        <taxon>Diptera</taxon>
        <taxon>Nematocera</taxon>
        <taxon>Culicoidea</taxon>
        <taxon>Culicidae</taxon>
        <taxon>Anophelinae</taxon>
        <taxon>Anopheles</taxon>
    </lineage>
</organism>
<dbReference type="GO" id="GO:0000981">
    <property type="term" value="F:DNA-binding transcription factor activity, RNA polymerase II-specific"/>
    <property type="evidence" value="ECO:0007669"/>
    <property type="project" value="TreeGrafter"/>
</dbReference>
<accession>A0A8W7Q1S6</accession>
<sequence length="328" mass="37924">MASFVRVIDKICRLCLSENEAILLPTSQVIDSTLTVDDIERCTGVRVEEEHVTYVICEPCHKKLQKFTAYRYFCLSNDERFRELFSALCASERDSEAKPPSAMSEHSYFRMGDDSEYVISYAKPSDDGYEEAIEAFGLEEHLEPEEHVEILEPTEQQHSDEGLNWWSATTPPSPSEAELSTEELEEIEPPEKPKKPRKPELHIILAIGYECKLCDLKFRHPGSLRDHNNRKHNVASNCECTICGMMFEDSYGLKKHGRVHSNEQPFACRYCPKRFKSPNAHRAHELIHQGVVFTCEYCKKTYRYKSLLNMHVKKEHKKQVAESETKND</sequence>
<evidence type="ECO:0000256" key="8">
    <source>
        <dbReference type="PROSITE-ProRule" id="PRU01263"/>
    </source>
</evidence>
<feature type="binding site" evidence="8">
    <location>
        <position position="60"/>
    </location>
    <ligand>
        <name>Zn(2+)</name>
        <dbReference type="ChEBI" id="CHEBI:29105"/>
    </ligand>
</feature>
<evidence type="ECO:0000256" key="1">
    <source>
        <dbReference type="ARBA" id="ARBA00022723"/>
    </source>
</evidence>
<dbReference type="SMART" id="SM00355">
    <property type="entry name" value="ZnF_C2H2"/>
    <property type="match status" value="4"/>
</dbReference>
<feature type="binding site" evidence="8">
    <location>
        <position position="12"/>
    </location>
    <ligand>
        <name>Zn(2+)</name>
        <dbReference type="ChEBI" id="CHEBI:29105"/>
    </ligand>
</feature>
<dbReference type="InterPro" id="IPR012934">
    <property type="entry name" value="Znf_AD"/>
</dbReference>
<protein>
    <submittedName>
        <fullName evidence="12">Uncharacterized protein</fullName>
    </submittedName>
</protein>
<dbReference type="Gene3D" id="3.30.160.60">
    <property type="entry name" value="Classic Zinc Finger"/>
    <property type="match status" value="2"/>
</dbReference>
<evidence type="ECO:0000256" key="6">
    <source>
        <dbReference type="ARBA" id="ARBA00037948"/>
    </source>
</evidence>
<dbReference type="InterPro" id="IPR013087">
    <property type="entry name" value="Znf_C2H2_type"/>
</dbReference>
<proteinExistence type="inferred from homology"/>
<feature type="binding site" evidence="8">
    <location>
        <position position="57"/>
    </location>
    <ligand>
        <name>Zn(2+)</name>
        <dbReference type="ChEBI" id="CHEBI:29105"/>
    </ligand>
</feature>
<evidence type="ECO:0000259" key="10">
    <source>
        <dbReference type="PROSITE" id="PS50157"/>
    </source>
</evidence>
<keyword evidence="2" id="KW-0677">Repeat</keyword>
<dbReference type="Pfam" id="PF00096">
    <property type="entry name" value="zf-C2H2"/>
    <property type="match status" value="3"/>
</dbReference>
<dbReference type="VEuPathDB" id="VectorBase:ACON2_031290"/>
<dbReference type="EnsemblMetazoa" id="ACOM041558-RA">
    <property type="protein sequence ID" value="ACOM041558-PA.1"/>
    <property type="gene ID" value="ACOM041558"/>
</dbReference>
<feature type="compositionally biased region" description="Acidic residues" evidence="9">
    <location>
        <begin position="179"/>
        <end position="188"/>
    </location>
</feature>
<feature type="domain" description="C2H2-type" evidence="10">
    <location>
        <begin position="238"/>
        <end position="265"/>
    </location>
</feature>
<dbReference type="Proteomes" id="UP000075882">
    <property type="component" value="Unassembled WGS sequence"/>
</dbReference>
<dbReference type="GO" id="GO:0005634">
    <property type="term" value="C:nucleus"/>
    <property type="evidence" value="ECO:0007669"/>
    <property type="project" value="InterPro"/>
</dbReference>
<dbReference type="SMART" id="SM00868">
    <property type="entry name" value="zf-AD"/>
    <property type="match status" value="1"/>
</dbReference>
<evidence type="ECO:0000256" key="9">
    <source>
        <dbReference type="SAM" id="MobiDB-lite"/>
    </source>
</evidence>
<dbReference type="SUPFAM" id="SSF57716">
    <property type="entry name" value="Glucocorticoid receptor-like (DNA-binding domain)"/>
    <property type="match status" value="1"/>
</dbReference>
<dbReference type="PROSITE" id="PS50157">
    <property type="entry name" value="ZINC_FINGER_C2H2_2"/>
    <property type="match status" value="4"/>
</dbReference>
<name>A0A8W7Q1S6_ANOCL</name>
<evidence type="ECO:0000256" key="3">
    <source>
        <dbReference type="ARBA" id="ARBA00022771"/>
    </source>
</evidence>
<dbReference type="PANTHER" id="PTHR24388">
    <property type="entry name" value="ZINC FINGER PROTEIN"/>
    <property type="match status" value="1"/>
</dbReference>
<dbReference type="InterPro" id="IPR050527">
    <property type="entry name" value="Snail/Krueppel_Znf"/>
</dbReference>
<feature type="region of interest" description="Disordered" evidence="9">
    <location>
        <begin position="167"/>
        <end position="197"/>
    </location>
</feature>
<comment type="similarity">
    <text evidence="6">Belongs to the snail C2H2-type zinc-finger protein family.</text>
</comment>
<keyword evidence="5" id="KW-0539">Nucleus</keyword>
<dbReference type="SUPFAM" id="SSF57667">
    <property type="entry name" value="beta-beta-alpha zinc fingers"/>
    <property type="match status" value="2"/>
</dbReference>
<evidence type="ECO:0000256" key="7">
    <source>
        <dbReference type="PROSITE-ProRule" id="PRU00042"/>
    </source>
</evidence>
<keyword evidence="1 8" id="KW-0479">Metal-binding</keyword>
<keyword evidence="3 7" id="KW-0863">Zinc-finger</keyword>